<dbReference type="SUPFAM" id="SSF51735">
    <property type="entry name" value="NAD(P)-binding Rossmann-fold domains"/>
    <property type="match status" value="1"/>
</dbReference>
<feature type="compositionally biased region" description="Low complexity" evidence="8">
    <location>
        <begin position="498"/>
        <end position="511"/>
    </location>
</feature>
<dbReference type="InterPro" id="IPR001236">
    <property type="entry name" value="Lactate/malate_DH_N"/>
</dbReference>
<organism>
    <name type="scientific">Pediculus humanus subsp. corporis</name>
    <name type="common">Body louse</name>
    <dbReference type="NCBI Taxonomy" id="121224"/>
    <lineage>
        <taxon>Eukaryota</taxon>
        <taxon>Metazoa</taxon>
        <taxon>Ecdysozoa</taxon>
        <taxon>Arthropoda</taxon>
        <taxon>Hexapoda</taxon>
        <taxon>Insecta</taxon>
        <taxon>Pterygota</taxon>
        <taxon>Neoptera</taxon>
        <taxon>Paraneoptera</taxon>
        <taxon>Psocodea</taxon>
        <taxon>Troctomorpha</taxon>
        <taxon>Phthiraptera</taxon>
        <taxon>Anoplura</taxon>
        <taxon>Pediculidae</taxon>
        <taxon>Pediculus</taxon>
    </lineage>
</organism>
<keyword evidence="7" id="KW-0520">NAD</keyword>
<evidence type="ECO:0000256" key="1">
    <source>
        <dbReference type="ARBA" id="ARBA00008824"/>
    </source>
</evidence>
<dbReference type="EnsemblMetazoa" id="PHUM339790-RA">
    <property type="protein sequence ID" value="PHUM339790-PA"/>
    <property type="gene ID" value="PHUM339790"/>
</dbReference>
<evidence type="ECO:0000256" key="7">
    <source>
        <dbReference type="ARBA" id="ARBA00023027"/>
    </source>
</evidence>
<feature type="compositionally biased region" description="Acidic residues" evidence="8">
    <location>
        <begin position="486"/>
        <end position="497"/>
    </location>
</feature>
<reference evidence="11" key="2">
    <citation type="submission" date="2007-04" db="EMBL/GenBank/DDBJ databases">
        <title>The genome of the human body louse.</title>
        <authorList>
            <consortium name="The Human Body Louse Genome Consortium"/>
            <person name="Kirkness E."/>
            <person name="Walenz B."/>
            <person name="Hass B."/>
            <person name="Bruggner R."/>
            <person name="Strausberg R."/>
        </authorList>
    </citation>
    <scope>NUCLEOTIDE SEQUENCE</scope>
    <source>
        <strain evidence="11">USDA</strain>
    </source>
</reference>
<evidence type="ECO:0000256" key="6">
    <source>
        <dbReference type="ARBA" id="ARBA00023002"/>
    </source>
</evidence>
<dbReference type="CTD" id="8231837"/>
<dbReference type="Gene3D" id="3.90.110.10">
    <property type="entry name" value="Lactate dehydrogenase/glycoside hydrolase, family 4, C-terminal"/>
    <property type="match status" value="1"/>
</dbReference>
<evidence type="ECO:0000256" key="4">
    <source>
        <dbReference type="ARBA" id="ARBA00016075"/>
    </source>
</evidence>
<dbReference type="InterPro" id="IPR001252">
    <property type="entry name" value="Malate_DH_AS"/>
</dbReference>
<feature type="region of interest" description="Disordered" evidence="8">
    <location>
        <begin position="482"/>
        <end position="511"/>
    </location>
</feature>
<dbReference type="eggNOG" id="KOG1494">
    <property type="taxonomic scope" value="Eukaryota"/>
</dbReference>
<feature type="domain" description="Lactate/malate dehydrogenase N-terminal" evidence="9">
    <location>
        <begin position="56"/>
        <end position="187"/>
    </location>
</feature>
<dbReference type="OrthoDB" id="755699at2759"/>
<evidence type="ECO:0000256" key="5">
    <source>
        <dbReference type="ARBA" id="ARBA00022532"/>
    </source>
</evidence>
<dbReference type="InterPro" id="IPR010097">
    <property type="entry name" value="Malate_DH_type1"/>
</dbReference>
<dbReference type="AlphaFoldDB" id="E0VNQ7"/>
<evidence type="ECO:0000259" key="10">
    <source>
        <dbReference type="Pfam" id="PF02866"/>
    </source>
</evidence>
<dbReference type="VEuPathDB" id="VectorBase:PHUM339790"/>
<feature type="compositionally biased region" description="Pro residues" evidence="8">
    <location>
        <begin position="402"/>
        <end position="411"/>
    </location>
</feature>
<keyword evidence="13" id="KW-1185">Reference proteome</keyword>
<dbReference type="PANTHER" id="PTHR11540:SF16">
    <property type="entry name" value="MALATE DEHYDROGENASE, MITOCHONDRIAL"/>
    <property type="match status" value="1"/>
</dbReference>
<dbReference type="SUPFAM" id="SSF56327">
    <property type="entry name" value="LDH C-terminal domain-like"/>
    <property type="match status" value="1"/>
</dbReference>
<dbReference type="GO" id="GO:0005739">
    <property type="term" value="C:mitochondrion"/>
    <property type="evidence" value="ECO:0007669"/>
    <property type="project" value="TreeGrafter"/>
</dbReference>
<feature type="domain" description="Lactate/malate dehydrogenase C-terminal" evidence="10">
    <location>
        <begin position="202"/>
        <end position="366"/>
    </location>
</feature>
<dbReference type="HOGENOM" id="CLU_442342_0_0_1"/>
<evidence type="ECO:0000256" key="2">
    <source>
        <dbReference type="ARBA" id="ARBA00011738"/>
    </source>
</evidence>
<dbReference type="EMBL" id="AAZO01003950">
    <property type="status" value="NOT_ANNOTATED_CDS"/>
    <property type="molecule type" value="Genomic_DNA"/>
</dbReference>
<dbReference type="GO" id="GO:0006108">
    <property type="term" value="P:malate metabolic process"/>
    <property type="evidence" value="ECO:0007669"/>
    <property type="project" value="InterPro"/>
</dbReference>
<dbReference type="NCBIfam" id="TIGR01772">
    <property type="entry name" value="MDH_euk_gproteo"/>
    <property type="match status" value="1"/>
</dbReference>
<accession>E0VNQ7</accession>
<dbReference type="EMBL" id="DS235341">
    <property type="protein sequence ID" value="EEB15013.1"/>
    <property type="molecule type" value="Genomic_DNA"/>
</dbReference>
<dbReference type="Pfam" id="PF00056">
    <property type="entry name" value="Ldh_1_N"/>
    <property type="match status" value="1"/>
</dbReference>
<dbReference type="Gene3D" id="3.40.50.720">
    <property type="entry name" value="NAD(P)-binding Rossmann-like Domain"/>
    <property type="match status" value="1"/>
</dbReference>
<evidence type="ECO:0000313" key="11">
    <source>
        <dbReference type="EMBL" id="EEB15013.1"/>
    </source>
</evidence>
<evidence type="ECO:0000313" key="13">
    <source>
        <dbReference type="Proteomes" id="UP000009046"/>
    </source>
</evidence>
<gene>
    <name evidence="12" type="primary">8231837</name>
    <name evidence="11" type="ORF">Phum_PHUM339790</name>
</gene>
<dbReference type="GeneID" id="8231837"/>
<dbReference type="STRING" id="121224.E0VNQ7"/>
<evidence type="ECO:0000313" key="12">
    <source>
        <dbReference type="EnsemblMetazoa" id="PHUM339790-PA"/>
    </source>
</evidence>
<evidence type="ECO:0000259" key="9">
    <source>
        <dbReference type="Pfam" id="PF00056"/>
    </source>
</evidence>
<dbReference type="InterPro" id="IPR036291">
    <property type="entry name" value="NAD(P)-bd_dom_sf"/>
</dbReference>
<dbReference type="GO" id="GO:0030060">
    <property type="term" value="F:L-malate dehydrogenase (NAD+) activity"/>
    <property type="evidence" value="ECO:0007669"/>
    <property type="project" value="UniProtKB-EC"/>
</dbReference>
<keyword evidence="5" id="KW-0816">Tricarboxylic acid cycle</keyword>
<dbReference type="KEGG" id="phu:Phum_PHUM339790"/>
<dbReference type="Pfam" id="PF02866">
    <property type="entry name" value="Ldh_1_C"/>
    <property type="match status" value="1"/>
</dbReference>
<reference evidence="12" key="3">
    <citation type="submission" date="2020-05" db="UniProtKB">
        <authorList>
            <consortium name="EnsemblMetazoa"/>
        </authorList>
    </citation>
    <scope>IDENTIFICATION</scope>
    <source>
        <strain evidence="12">USDA</strain>
    </source>
</reference>
<dbReference type="RefSeq" id="XP_002427751.1">
    <property type="nucleotide sequence ID" value="XM_002427706.1"/>
</dbReference>
<reference evidence="11" key="1">
    <citation type="submission" date="2007-04" db="EMBL/GenBank/DDBJ databases">
        <title>Annotation of Pediculus humanus corporis strain USDA.</title>
        <authorList>
            <person name="Kirkness E."/>
            <person name="Hannick L."/>
            <person name="Hass B."/>
            <person name="Bruggner R."/>
            <person name="Lawson D."/>
            <person name="Bidwell S."/>
            <person name="Joardar V."/>
            <person name="Caler E."/>
            <person name="Walenz B."/>
            <person name="Inman J."/>
            <person name="Schobel S."/>
            <person name="Galinsky K."/>
            <person name="Amedeo P."/>
            <person name="Strausberg R."/>
        </authorList>
    </citation>
    <scope>NUCLEOTIDE SEQUENCE</scope>
    <source>
        <strain evidence="11">USDA</strain>
    </source>
</reference>
<name>E0VNQ7_PEDHC</name>
<protein>
    <recommendedName>
        <fullName evidence="4">Malate dehydrogenase, mitochondrial</fullName>
        <ecNumber evidence="3">1.1.1.37</ecNumber>
    </recommendedName>
</protein>
<feature type="region of interest" description="Disordered" evidence="8">
    <location>
        <begin position="399"/>
        <end position="418"/>
    </location>
</feature>
<dbReference type="PANTHER" id="PTHR11540">
    <property type="entry name" value="MALATE AND LACTATE DEHYDROGENASE"/>
    <property type="match status" value="1"/>
</dbReference>
<proteinExistence type="inferred from homology"/>
<sequence>MLPVGFFRKNVLETFKSLNSSQVFKYNKFYESNQKEEKRDPYEGNYGFIDCDQSAKITLIGAAGRVGKTLSLLLKTCPLIDHLCLFDIDRSVKGVGVDVSHIDTKCCVSYVCGMKNIQKALENPDVVVIAAGYPTSPKLNGKKLFEKNAPIIANLSEACAKFCPQACVVLITNPINSLLPLMSEIYQAINRNVPSKKLFGLTTLDVVRANTFVGEVVRKDPNDIIVPVIGGASQETIVPVISQMKPCCRIKRNETLALTECIKRAEGNLSDCQNCGTRGASSLSTAYAAFRFTSSLMMALKGAENIIECAYVKSNVIPQIEYMASPLKLGLCGIEHNFGYPQLSDFEVSLMEQAAPMLIKDIDMGKCYVVQKKKKNKKNKNYFKRCSDCENTGNLCVSRTPTPTPPPPPPTTTTTTTKMLPPLETKIKYFGNEKKIDKYPKSKSHFKYKKKSEDVFTNYLKEIKIDDECYSLEMTCDSRKVTTKGDDDDCESNDNDNDNNNNNNDNNNNSNFNISSSKIPCGCGNVGGHACSNVCKGIRRSKNKYYSQEDFCSDEDQSSVCYDEDEETPVKNHNTMETNEKNVEKCCNDNNGDNKHGRQREKHMTRKNVLINYWPPQK</sequence>
<comment type="similarity">
    <text evidence="1">Belongs to the LDH/MDH superfamily. MDH type 1 family.</text>
</comment>
<evidence type="ECO:0000256" key="3">
    <source>
        <dbReference type="ARBA" id="ARBA00012995"/>
    </source>
</evidence>
<dbReference type="InterPro" id="IPR022383">
    <property type="entry name" value="Lactate/malate_DH_C"/>
</dbReference>
<evidence type="ECO:0000256" key="8">
    <source>
        <dbReference type="SAM" id="MobiDB-lite"/>
    </source>
</evidence>
<dbReference type="GO" id="GO:0006099">
    <property type="term" value="P:tricarboxylic acid cycle"/>
    <property type="evidence" value="ECO:0007669"/>
    <property type="project" value="UniProtKB-KW"/>
</dbReference>
<dbReference type="EC" id="1.1.1.37" evidence="3"/>
<comment type="subunit">
    <text evidence="2">Homodimer.</text>
</comment>
<keyword evidence="6 11" id="KW-0560">Oxidoreductase</keyword>
<dbReference type="Proteomes" id="UP000009046">
    <property type="component" value="Unassembled WGS sequence"/>
</dbReference>
<dbReference type="FunFam" id="3.40.50.720:FF:000268">
    <property type="entry name" value="Malate dehydrogenase"/>
    <property type="match status" value="1"/>
</dbReference>
<dbReference type="PROSITE" id="PS00068">
    <property type="entry name" value="MDH"/>
    <property type="match status" value="1"/>
</dbReference>
<dbReference type="InterPro" id="IPR015955">
    <property type="entry name" value="Lactate_DH/Glyco_Ohase_4_C"/>
</dbReference>
<dbReference type="InParanoid" id="E0VNQ7"/>